<dbReference type="InterPro" id="IPR044068">
    <property type="entry name" value="CB"/>
</dbReference>
<dbReference type="Proteomes" id="UP000238415">
    <property type="component" value="Unassembled WGS sequence"/>
</dbReference>
<comment type="function">
    <text evidence="10">Site-specific tyrosine recombinase, which acts by catalyzing the cutting and rejoining of the recombining DNA molecules. The XerC-XerD complex is essential to convert dimers of the bacterial chromosome into monomers to permit their segregation at cell division. It also contributes to the segregational stability of plasmids.</text>
</comment>
<keyword evidence="6 10" id="KW-0229">DNA integration</keyword>
<reference evidence="14 15" key="1">
    <citation type="submission" date="2018-03" db="EMBL/GenBank/DDBJ databases">
        <title>Genome sequence of Moorella humiferrea DSM 23265.</title>
        <authorList>
            <person name="Poehlein A."/>
            <person name="Daniel R."/>
        </authorList>
    </citation>
    <scope>NUCLEOTIDE SEQUENCE [LARGE SCALE GENOMIC DNA]</scope>
    <source>
        <strain evidence="14 15">DSM 23265</strain>
    </source>
</reference>
<dbReference type="InterPro" id="IPR004107">
    <property type="entry name" value="Integrase_SAM-like_N"/>
</dbReference>
<evidence type="ECO:0000256" key="10">
    <source>
        <dbReference type="HAMAP-Rule" id="MF_01808"/>
    </source>
</evidence>
<name>A0A2T0ANG3_9FIRM</name>
<evidence type="ECO:0000256" key="8">
    <source>
        <dbReference type="ARBA" id="ARBA00023172"/>
    </source>
</evidence>
<keyword evidence="3 10" id="KW-0963">Cytoplasm</keyword>
<dbReference type="GO" id="GO:0005737">
    <property type="term" value="C:cytoplasm"/>
    <property type="evidence" value="ECO:0007669"/>
    <property type="project" value="UniProtKB-SubCell"/>
</dbReference>
<evidence type="ECO:0000256" key="7">
    <source>
        <dbReference type="ARBA" id="ARBA00023125"/>
    </source>
</evidence>
<keyword evidence="9 10" id="KW-0131">Cell cycle</keyword>
<keyword evidence="15" id="KW-1185">Reference proteome</keyword>
<dbReference type="CDD" id="cd00798">
    <property type="entry name" value="INT_XerDC_C"/>
    <property type="match status" value="1"/>
</dbReference>
<dbReference type="InterPro" id="IPR010998">
    <property type="entry name" value="Integrase_recombinase_N"/>
</dbReference>
<evidence type="ECO:0000256" key="11">
    <source>
        <dbReference type="NCBIfam" id="TIGR02224"/>
    </source>
</evidence>
<feature type="active site" description="O-(3'-phospho-DNA)-tyrosine intermediate" evidence="10">
    <location>
        <position position="285"/>
    </location>
</feature>
<dbReference type="HAMAP" id="MF_01808">
    <property type="entry name" value="Recomb_XerC_XerD"/>
    <property type="match status" value="1"/>
</dbReference>
<feature type="active site" evidence="10">
    <location>
        <position position="152"/>
    </location>
</feature>
<feature type="active site" evidence="10">
    <location>
        <position position="250"/>
    </location>
</feature>
<evidence type="ECO:0000256" key="6">
    <source>
        <dbReference type="ARBA" id="ARBA00022908"/>
    </source>
</evidence>
<keyword evidence="5 10" id="KW-0159">Chromosome partition</keyword>
<dbReference type="GO" id="GO:0051301">
    <property type="term" value="P:cell division"/>
    <property type="evidence" value="ECO:0007669"/>
    <property type="project" value="UniProtKB-UniRule"/>
</dbReference>
<dbReference type="InterPro" id="IPR050090">
    <property type="entry name" value="Tyrosine_recombinase_XerCD"/>
</dbReference>
<dbReference type="NCBIfam" id="NF001399">
    <property type="entry name" value="PRK00283.1"/>
    <property type="match status" value="1"/>
</dbReference>
<dbReference type="InterPro" id="IPR011931">
    <property type="entry name" value="Recomb_XerC"/>
</dbReference>
<organism evidence="14 15">
    <name type="scientific">Neomoorella humiferrea</name>
    <dbReference type="NCBI Taxonomy" id="676965"/>
    <lineage>
        <taxon>Bacteria</taxon>
        <taxon>Bacillati</taxon>
        <taxon>Bacillota</taxon>
        <taxon>Clostridia</taxon>
        <taxon>Neomoorellales</taxon>
        <taxon>Neomoorellaceae</taxon>
        <taxon>Neomoorella</taxon>
    </lineage>
</organism>
<gene>
    <name evidence="14" type="primary">xerC_1</name>
    <name evidence="10" type="synonym">xerC</name>
    <name evidence="14" type="ORF">MOHU_19170</name>
</gene>
<dbReference type="InterPro" id="IPR013762">
    <property type="entry name" value="Integrase-like_cat_sf"/>
</dbReference>
<dbReference type="InterPro" id="IPR023009">
    <property type="entry name" value="Tyrosine_recombinase_XerC/XerD"/>
</dbReference>
<dbReference type="OrthoDB" id="9785687at2"/>
<comment type="similarity">
    <text evidence="2 10">Belongs to the 'phage' integrase family. XerC subfamily.</text>
</comment>
<evidence type="ECO:0000256" key="9">
    <source>
        <dbReference type="ARBA" id="ARBA00023306"/>
    </source>
</evidence>
<dbReference type="GO" id="GO:0006313">
    <property type="term" value="P:DNA transposition"/>
    <property type="evidence" value="ECO:0007669"/>
    <property type="project" value="UniProtKB-UniRule"/>
</dbReference>
<dbReference type="PANTHER" id="PTHR30349">
    <property type="entry name" value="PHAGE INTEGRASE-RELATED"/>
    <property type="match status" value="1"/>
</dbReference>
<evidence type="ECO:0000313" key="15">
    <source>
        <dbReference type="Proteomes" id="UP000238415"/>
    </source>
</evidence>
<evidence type="ECO:0000313" key="14">
    <source>
        <dbReference type="EMBL" id="PRR70501.1"/>
    </source>
</evidence>
<evidence type="ECO:0000259" key="13">
    <source>
        <dbReference type="PROSITE" id="PS51900"/>
    </source>
</evidence>
<accession>A0A2T0ANG3</accession>
<comment type="subcellular location">
    <subcellularLocation>
        <location evidence="1 10">Cytoplasm</location>
    </subcellularLocation>
</comment>
<protein>
    <recommendedName>
        <fullName evidence="10 11">Tyrosine recombinase XerC</fullName>
    </recommendedName>
</protein>
<dbReference type="SUPFAM" id="SSF47823">
    <property type="entry name" value="lambda integrase-like, N-terminal domain"/>
    <property type="match status" value="1"/>
</dbReference>
<dbReference type="InterPro" id="IPR002104">
    <property type="entry name" value="Integrase_catalytic"/>
</dbReference>
<proteinExistence type="inferred from homology"/>
<feature type="active site" evidence="10">
    <location>
        <position position="253"/>
    </location>
</feature>
<evidence type="ECO:0000256" key="2">
    <source>
        <dbReference type="ARBA" id="ARBA00006657"/>
    </source>
</evidence>
<dbReference type="PROSITE" id="PS51900">
    <property type="entry name" value="CB"/>
    <property type="match status" value="1"/>
</dbReference>
<feature type="active site" evidence="10">
    <location>
        <position position="176"/>
    </location>
</feature>
<feature type="domain" description="Tyr recombinase" evidence="12">
    <location>
        <begin position="113"/>
        <end position="298"/>
    </location>
</feature>
<feature type="active site" evidence="10">
    <location>
        <position position="276"/>
    </location>
</feature>
<keyword evidence="7 10" id="KW-0238">DNA-binding</keyword>
<keyword evidence="8 10" id="KW-0233">DNA recombination</keyword>
<dbReference type="PANTHER" id="PTHR30349:SF77">
    <property type="entry name" value="TYROSINE RECOMBINASE XERC"/>
    <property type="match status" value="1"/>
</dbReference>
<evidence type="ECO:0000256" key="1">
    <source>
        <dbReference type="ARBA" id="ARBA00004496"/>
    </source>
</evidence>
<dbReference type="Pfam" id="PF00589">
    <property type="entry name" value="Phage_integrase"/>
    <property type="match status" value="1"/>
</dbReference>
<dbReference type="RefSeq" id="WP_106005846.1">
    <property type="nucleotide sequence ID" value="NZ_CP136419.1"/>
</dbReference>
<evidence type="ECO:0000256" key="4">
    <source>
        <dbReference type="ARBA" id="ARBA00022618"/>
    </source>
</evidence>
<dbReference type="Gene3D" id="1.10.443.10">
    <property type="entry name" value="Intergrase catalytic core"/>
    <property type="match status" value="1"/>
</dbReference>
<sequence length="309" mass="34920">MIGRAFQEGLKGYVLYLEGEKNASPCTVAAYRKDIEQFAAFIYERCGPEAEPGDVDTWWVRRFLGWLNQKGQAKSSMNRKLAALRSFYRFLLREGKVDKSPAALVTGPRREKLLPRFLSYAEIEKLLAIPVDTPLGLRDRAILETLYASGIRVSELVSLNIENLDLTAGYARVLGKGRRERIVPLGSHAVKALEDYLARGRPSLAARRRPPETQALYLNHHGGRLTARGVRERMEHYVARAALNGGISPHTLRHCFATHMLERGADLRVVQELLGHVNLSTTQIYTHISQARLREIYQEAHPRARRSEG</sequence>
<dbReference type="Gene3D" id="1.10.150.130">
    <property type="match status" value="1"/>
</dbReference>
<evidence type="ECO:0000259" key="12">
    <source>
        <dbReference type="PROSITE" id="PS51898"/>
    </source>
</evidence>
<dbReference type="Pfam" id="PF02899">
    <property type="entry name" value="Phage_int_SAM_1"/>
    <property type="match status" value="1"/>
</dbReference>
<evidence type="ECO:0000256" key="3">
    <source>
        <dbReference type="ARBA" id="ARBA00022490"/>
    </source>
</evidence>
<dbReference type="NCBIfam" id="TIGR02224">
    <property type="entry name" value="recomb_XerC"/>
    <property type="match status" value="1"/>
</dbReference>
<keyword evidence="4 10" id="KW-0132">Cell division</keyword>
<dbReference type="InterPro" id="IPR011010">
    <property type="entry name" value="DNA_brk_join_enz"/>
</dbReference>
<dbReference type="EMBL" id="PVXM01000048">
    <property type="protein sequence ID" value="PRR70501.1"/>
    <property type="molecule type" value="Genomic_DNA"/>
</dbReference>
<dbReference type="GO" id="GO:0009037">
    <property type="term" value="F:tyrosine-based site-specific recombinase activity"/>
    <property type="evidence" value="ECO:0007669"/>
    <property type="project" value="UniProtKB-UniRule"/>
</dbReference>
<dbReference type="PROSITE" id="PS51898">
    <property type="entry name" value="TYR_RECOMBINASE"/>
    <property type="match status" value="1"/>
</dbReference>
<dbReference type="GO" id="GO:0003677">
    <property type="term" value="F:DNA binding"/>
    <property type="evidence" value="ECO:0007669"/>
    <property type="project" value="UniProtKB-UniRule"/>
</dbReference>
<feature type="domain" description="Core-binding (CB)" evidence="13">
    <location>
        <begin position="4"/>
        <end position="92"/>
    </location>
</feature>
<evidence type="ECO:0000256" key="5">
    <source>
        <dbReference type="ARBA" id="ARBA00022829"/>
    </source>
</evidence>
<comment type="subunit">
    <text evidence="10">Forms a cyclic heterotetrameric complex composed of two molecules of XerC and two molecules of XerD.</text>
</comment>
<comment type="caution">
    <text evidence="14">The sequence shown here is derived from an EMBL/GenBank/DDBJ whole genome shotgun (WGS) entry which is preliminary data.</text>
</comment>
<dbReference type="SUPFAM" id="SSF56349">
    <property type="entry name" value="DNA breaking-rejoining enzymes"/>
    <property type="match status" value="1"/>
</dbReference>
<dbReference type="GO" id="GO:0007059">
    <property type="term" value="P:chromosome segregation"/>
    <property type="evidence" value="ECO:0007669"/>
    <property type="project" value="UniProtKB-UniRule"/>
</dbReference>
<dbReference type="AlphaFoldDB" id="A0A2T0ANG3"/>